<keyword evidence="4" id="KW-0833">Ubl conjugation pathway</keyword>
<feature type="region of interest" description="Disordered" evidence="8">
    <location>
        <begin position="3022"/>
        <end position="3044"/>
    </location>
</feature>
<dbReference type="KEGG" id="more:E1B28_008004"/>
<reference evidence="12" key="1">
    <citation type="journal article" date="2021" name="Genome Biol. Evol.">
        <title>The assembled and annotated genome of the fairy-ring fungus Marasmius oreades.</title>
        <authorList>
            <person name="Hiltunen M."/>
            <person name="Ament-Velasquez S.L."/>
            <person name="Johannesson H."/>
        </authorList>
    </citation>
    <scope>NUCLEOTIDE SEQUENCE</scope>
    <source>
        <strain evidence="12">03SP1</strain>
    </source>
</reference>
<keyword evidence="3" id="KW-0645">Protease</keyword>
<feature type="region of interest" description="Disordered" evidence="8">
    <location>
        <begin position="2813"/>
        <end position="2833"/>
    </location>
</feature>
<comment type="catalytic activity">
    <reaction evidence="1">
        <text>Thiol-dependent hydrolysis of ester, thioester, amide, peptide and isopeptide bonds formed by the C-terminal Gly of ubiquitin (a 76-residue protein attached to proteins as an intracellular targeting signal).</text>
        <dbReference type="EC" id="3.4.19.12"/>
    </reaction>
</comment>
<evidence type="ECO:0000259" key="9">
    <source>
        <dbReference type="Pfam" id="PF12340"/>
    </source>
</evidence>
<dbReference type="Pfam" id="PF20255">
    <property type="entry name" value="DUF6606"/>
    <property type="match status" value="1"/>
</dbReference>
<accession>A0A9P7S2R1</accession>
<dbReference type="InterPro" id="IPR027417">
    <property type="entry name" value="P-loop_NTPase"/>
</dbReference>
<evidence type="ECO:0000256" key="6">
    <source>
        <dbReference type="ARBA" id="ARBA00022807"/>
    </source>
</evidence>
<organism evidence="12 13">
    <name type="scientific">Marasmius oreades</name>
    <name type="common">fairy-ring Marasmius</name>
    <dbReference type="NCBI Taxonomy" id="181124"/>
    <lineage>
        <taxon>Eukaryota</taxon>
        <taxon>Fungi</taxon>
        <taxon>Dikarya</taxon>
        <taxon>Basidiomycota</taxon>
        <taxon>Agaricomycotina</taxon>
        <taxon>Agaricomycetes</taxon>
        <taxon>Agaricomycetidae</taxon>
        <taxon>Agaricales</taxon>
        <taxon>Marasmiineae</taxon>
        <taxon>Marasmiaceae</taxon>
        <taxon>Marasmius</taxon>
    </lineage>
</organism>
<dbReference type="Pfam" id="PF12359">
    <property type="entry name" value="DUF3645"/>
    <property type="match status" value="1"/>
</dbReference>
<name>A0A9P7S2R1_9AGAR</name>
<evidence type="ECO:0000256" key="3">
    <source>
        <dbReference type="ARBA" id="ARBA00022670"/>
    </source>
</evidence>
<proteinExistence type="predicted"/>
<dbReference type="OrthoDB" id="3182339at2759"/>
<gene>
    <name evidence="12" type="ORF">E1B28_008004</name>
</gene>
<feature type="domain" description="DUF3645" evidence="10">
    <location>
        <begin position="2351"/>
        <end position="2383"/>
    </location>
</feature>
<keyword evidence="6" id="KW-0788">Thiol protease</keyword>
<dbReference type="RefSeq" id="XP_043010874.1">
    <property type="nucleotide sequence ID" value="XM_043152787.1"/>
</dbReference>
<dbReference type="EC" id="3.4.19.12" evidence="2"/>
<keyword evidence="5" id="KW-0378">Hydrolase</keyword>
<dbReference type="InterPro" id="IPR022099">
    <property type="entry name" value="DUF3638"/>
</dbReference>
<evidence type="ECO:0000259" key="10">
    <source>
        <dbReference type="Pfam" id="PF12359"/>
    </source>
</evidence>
<keyword evidence="13" id="KW-1185">Reference proteome</keyword>
<feature type="coiled-coil region" evidence="7">
    <location>
        <begin position="576"/>
        <end position="603"/>
    </location>
</feature>
<evidence type="ECO:0000256" key="1">
    <source>
        <dbReference type="ARBA" id="ARBA00000707"/>
    </source>
</evidence>
<dbReference type="PANTHER" id="PTHR13367">
    <property type="entry name" value="UBIQUITIN THIOESTERASE"/>
    <property type="match status" value="1"/>
</dbReference>
<dbReference type="GO" id="GO:0004843">
    <property type="term" value="F:cysteine-type deubiquitinase activity"/>
    <property type="evidence" value="ECO:0007669"/>
    <property type="project" value="UniProtKB-EC"/>
</dbReference>
<evidence type="ECO:0000256" key="2">
    <source>
        <dbReference type="ARBA" id="ARBA00012759"/>
    </source>
</evidence>
<dbReference type="InterPro" id="IPR022105">
    <property type="entry name" value="DUF3645"/>
</dbReference>
<dbReference type="GeneID" id="66077080"/>
<dbReference type="PANTHER" id="PTHR13367:SF34">
    <property type="match status" value="1"/>
</dbReference>
<evidence type="ECO:0000256" key="7">
    <source>
        <dbReference type="SAM" id="Coils"/>
    </source>
</evidence>
<dbReference type="InterPro" id="IPR051346">
    <property type="entry name" value="OTU_Deubiquitinase"/>
</dbReference>
<dbReference type="Pfam" id="PF12340">
    <property type="entry name" value="DUF3638"/>
    <property type="match status" value="1"/>
</dbReference>
<dbReference type="GO" id="GO:0006508">
    <property type="term" value="P:proteolysis"/>
    <property type="evidence" value="ECO:0007669"/>
    <property type="project" value="UniProtKB-KW"/>
</dbReference>
<sequence>MVLPSSPKDDYDLEYLTNHIFFPPQLPQADDSSPKNDNDICRVVLEAAREYQECLPIIDKKNRWPDVIAMLDRFCSLYLPHRDYTEERLTECIHNMNDGGVAAFLIRAQNVGLIIRKLQDRTVFESFEVSAPNETIMTNRGKLNRSFPGPAIAVPSSEANKHDFVCVLGDFLVQMNGTVIKDAMPTTTKAGSNTIETRDIPHPGYITELLTGILRGIGRPEDVQRFTKRIADDILWDNALLPWRRSPLWLVIRVALQSCLGDKTSGSHETYKSFMAFLMSRILRRVVIAEFDSDILSIMHKKLARRVYKLGEAAPSFLLDEVTEVGKRVLKVLKKRWDVAQNEDAFAGQKGWQPSRLDPSGDTALSLDTSKAYISTVLKGQYHARVFSGFDPSEQPRLKGKLEDYTADGILRKLGGLGLFDFERAVEEEIDDWVSNRLTLNEACLTIWKWIEEYHRQAQDRYSGNPDGISVMYLTLLDLWIGLDKLCVAQCPLLLDYSPEMVETIFEPLLLRRPESIERLKKAFLHLRYRHARSKDSDTIFSDSISSSSFSVRFFDSCTKLQNLKQEIESQATRDRQKKVQELEKQNTRYDDLRKKYRAMDCDLWENWRTGRRQHDRNCEKCRVQREYESMKILIFEWPLPSRGEEAKAAVFEIACPTVFGVWRQATYHILLDICTPAKLRPDSVPAKVELSSYDGLCRFVDHCSVRRLSLASSTKSWTRTHYKEVSLPSEEGEVCKTNGLRLSLYDLSTKVWVSSRFARDCTIDSECTYKLPTGPYSNLQKTLYSTLHTTNDILASQFYCHPELSLHEYIAFGSLRAGERLQWGNILREIHARTLTFSQDAVEMLIAQSALQIGSLSKERRWKWHEEILNPEFRRCLLEELEDLLVSIQPNWSEAATMRTIILLARCVLTWSTNDEICQTFLGVLRDCRRVAYGWMKNVGERLKDINKDNDAQEFQLRLCEMAATCRSTCDVGSRWYRRACVEDQSSKGHSANSETSRQPSSLTMVLEAGMVLRDNMPLDLASANVSQVIRQLLARDDRFSHSFEQFLASAIIESNDILHEAIRRYWPAYSRTPESSWCQLPAPNDRWLCLRDGTQPVHFNVLQSQLLVEGKPIGRLPSKFVSHLTYQRIFGQTILDVVPPDQSEPGVEFATKDLIKVKDPKKLGYQVFFAYNVDKGELIIKATCRDTNRRFELIPHTKLLGDLPQFLVEDYTHWLSLDDEVIELRPRTDIWNTYPANWHIVFTDSHSYMCREPPSGFFRLVDVRSQTASMLSSRLQPLEKSNFMTMIYSINTHDVTVELPRYRLSFRLNPDGQLLCSTLPNMAVDDNQTAGVMIGLANKLVLRNMKCDARRELLLPLGRVDFSKHENTKHTEVTIDIGSQRRVSYFRYTIDDLLGRLSGNTSLHARLYRLYLTAVTSSCLPNPLTERTGTQEALAELKSASCRSFITLDKKAQDLLHKFAELSPRRSYYPEHLKVMQRVEWRDLPSLAQHDEFYEASRTILDFARRLQVFPGERDPKPVQVLSSLPAELLLQRAAARNLWFYPPEFHFECPKDLMYCSRDIPDSSAENLVFSNSSLVRSWPARLSTTLNLLQWFEKWSNLSGSAMERRTVSHVELNGELADIWMLLYNHLRSKSTNLHQVLFTLCSLAYFHKSSDVQSLIPTLLAFATNREHYRNLDPPQWNSYTLSKGFEPDRDSLIGVAENAAKGFNYNDYTREVPSRSDENYWELESRRRMYYDKQLESEAKTVVDFVVRQWPCLEPSAPMQTSFSLIMVQDFMSKARSLFADWYHNWDLRNHVNEVQRHLDIVRDSSLKSLACVYKSEACLAMASQSRSLLVSLHDLFEARMAPLCLDRLPSTLPGRAKHDCRNLQSLVDELKNSTQNIHHTYAEGLQGSLDALGSMHQENGLPTYRKECENHFSKVFKTVQHTLSNPTKPIEEILQQANLWPAYELHSVLQSMASITPFEVPATWIEVLRHLARSLILCQRSRRLLCLAQLEKGDDLEKELNVDESVLAVKDFDWLLIQVDNDFLVRKVQLAVAQEMTSPSSGENTLLQLNMGEGKSSVIVPFVAAALADGEKLLRVVVLKSLAGQMFSLLQQRLGGLVNRPILYLPFSRDVKMGRQEAIELQELYEDAVRDHAIIVAQPEHLLSFKLMAVDKLVEKNELSKQLIKTQLWLDDQARDVLDESDEILHTRYQLIYTVGAQQTLELGSNRWRTIQGVLSLVKECAQHVQDSIPLGLEIGQSDNQFPQIRVLKHEAGERLVSEVRKKVMDSRLESCSFERFPSSIGEIAERFIANETLSHEERAFFGADSDTDDLWKKLLLLRGLLGQGILVYVLQQRRWRVDFGLDLARSLLAVPYRAKDVPSLRAEFGHPDVAILLTCLSYLYGGLSQAELETSFQLLFRSDNRTRVYEDWVRAISNVPDDLRNISGVNLRDTKQFRDTISPLFRMNPATIDFYLSQVVFPKAAKEFPKKLTTTGWDLARRKKHVTTGFSGTNDNRHLLPTSIAQVDTTDRIGTNASMLSLLLAPENNHYERLSVQVRTGQEIIDAIVGTAETPFQPDIRVLLDVGAQILGLSNLEVAKYWLSKRPNLQAAVFFNEHDELEVLHNGTSELLSLSPFHDNFDQCVVYLDDAHTRGTDLKLPTNWRACVTLGPKVTKDRLAQGCMRMRKLGRGQTVVFMAPRDVDSAIRARAGKGDEDIVESRDVVRWAMLETCADIQHHVPHWVQQGVDFTARDEGWKDLVSSEDPLQAREALTSSWLQPEARTLQEMYGKSSSTDDNSLTMLARKRPEIWNRCKQLGVTEIQDPRIEEEQEREVSHEMETERQIERPPKAEPATHVLHPDVKQFVESGVVLVGSSAFDNAFPSLRVSAGSTEDLRWKGSTRAMLIATRDFLDTIKPTSKLSVSDYLRPVNWVVSSCRVRCLVILSPFEVNELLPTIRQSEHVRLHVYTPRITQFMRPVDDLRLYSFRLSSDAWLGPEQEMVDQLNLCAGQLYLSDYDAYRRISALLGVPTPKDAKMKSENDGFVKPENRVDRLSSNSRSSSPLEYLRLLVGSRRKGITFEATHLGKVLGFRFLVPSEFDSEGRSDEM</sequence>
<keyword evidence="7" id="KW-0175">Coiled coil</keyword>
<evidence type="ECO:0000256" key="4">
    <source>
        <dbReference type="ARBA" id="ARBA00022786"/>
    </source>
</evidence>
<evidence type="ECO:0000256" key="5">
    <source>
        <dbReference type="ARBA" id="ARBA00022801"/>
    </source>
</evidence>
<dbReference type="InterPro" id="IPR046541">
    <property type="entry name" value="DUF6606"/>
</dbReference>
<evidence type="ECO:0000256" key="8">
    <source>
        <dbReference type="SAM" id="MobiDB-lite"/>
    </source>
</evidence>
<feature type="domain" description="DUF6606" evidence="11">
    <location>
        <begin position="16"/>
        <end position="284"/>
    </location>
</feature>
<dbReference type="Proteomes" id="UP001049176">
    <property type="component" value="Chromosome 4"/>
</dbReference>
<dbReference type="SUPFAM" id="SSF52540">
    <property type="entry name" value="P-loop containing nucleoside triphosphate hydrolases"/>
    <property type="match status" value="1"/>
</dbReference>
<comment type="caution">
    <text evidence="12">The sequence shown here is derived from an EMBL/GenBank/DDBJ whole genome shotgun (WGS) entry which is preliminary data.</text>
</comment>
<evidence type="ECO:0000313" key="12">
    <source>
        <dbReference type="EMBL" id="KAG7094404.1"/>
    </source>
</evidence>
<dbReference type="EMBL" id="CM032184">
    <property type="protein sequence ID" value="KAG7094404.1"/>
    <property type="molecule type" value="Genomic_DNA"/>
</dbReference>
<evidence type="ECO:0000259" key="11">
    <source>
        <dbReference type="Pfam" id="PF20255"/>
    </source>
</evidence>
<evidence type="ECO:0000313" key="13">
    <source>
        <dbReference type="Proteomes" id="UP001049176"/>
    </source>
</evidence>
<protein>
    <recommendedName>
        <fullName evidence="2">ubiquitinyl hydrolase 1</fullName>
        <ecNumber evidence="2">3.4.19.12</ecNumber>
    </recommendedName>
</protein>
<feature type="compositionally biased region" description="Basic and acidic residues" evidence="8">
    <location>
        <begin position="3022"/>
        <end position="3038"/>
    </location>
</feature>
<feature type="domain" description="DUF3638" evidence="9">
    <location>
        <begin position="2017"/>
        <end position="2234"/>
    </location>
</feature>